<feature type="compositionally biased region" description="Polar residues" evidence="3">
    <location>
        <begin position="151"/>
        <end position="163"/>
    </location>
</feature>
<evidence type="ECO:0000256" key="1">
    <source>
        <dbReference type="ARBA" id="ARBA00022837"/>
    </source>
</evidence>
<feature type="coiled-coil region" evidence="2">
    <location>
        <begin position="448"/>
        <end position="513"/>
    </location>
</feature>
<sequence>MTFTPVTLPRHAISSVPLGTLNIAAEQQHHERGLSWRRTDVSPAVGSRRPTYIPKSSSACSGKLLTSKVCDLRDPDNPMTATAPPTRPQTSYNMYPFQGMNGPERNARIRHLKKPSSASCSRSSSPRRCVHLVHMPPIGNNHHHGFDPSKHSNNQHTSQVPTLSSASSSWHAVLPRPTSPLAVTPAAVLDHLAHETHPRVKPSDLRYINTWLRSLDDESKHFTSSLGAAIYADYDVRLADSRRPIVPAVDWYDHGMAYFEQSEQLRGQLVGVQARTSYTSSSEQSKPDGWCAELAAAETEAERLKDEVEMLTSQCDALKRLRGRNTRPSLVMQLHDMGAMDKVDMLFKTFQSFDAPNRRNVRVWMILVGLIQTVEQNLSAEMLFDVVQAMAHDEGERLAEMLVREYGISAVKKPTANEHMKKLKRFVTGFGSTLKEVNKPAIGTPSDVVDQTNNAAELQAERATFEKMLLLKTEMQSLKENHEVELQFELDKTKLLEEECKELMTKYQDALKRIPKPAQVMDHGIQVDMAAADATKRKKKRGDDLDGLDEDGFRGISDVIADANLPAKKIRKIFSKKHAMALDDVAGTIASLYQAKMTQDIHDDYNGKPRSGFLGLVEDLFILYYGLKELAIGQLICIDTAIHKFCENNARVRLFGILIGSNAAVCATQPMGPSPEAIDFFLFLVGVLFHVGHYTTQYDHALAVAKLLKSRLGDGIPHSPHSTRINVQEAVHVVQIAFAFDSTTDSSEHTECIQLVQALALNDTIDIDQFLEQVMLHWFAMYDSQVAFMQKLFHSMDHDNNGVLEFHEFSGMVHKLDPEMTQRDSLVMYNRVAGADNVIDCKEFVACMISHQQHLILKTYFGNATLRPNPGRRASLKFQPEKTLMHLSTLRDTVKSTAQLPMDDSATKEVGSDEDNERTIGHAEEMSGGALPRRESFAQLPCNILGRLREMATRGLSDEFIVEDNKGYGLTGPASASKRRSFSSEDWDTNMDDIINSVIARDGELG</sequence>
<reference evidence="5 6" key="1">
    <citation type="submission" date="2019-06" db="EMBL/GenBank/DDBJ databases">
        <title>Genomics analysis of Aphanomyces spp. identifies a new class of oomycete effector associated with host adaptation.</title>
        <authorList>
            <person name="Gaulin E."/>
        </authorList>
    </citation>
    <scope>NUCLEOTIDE SEQUENCE [LARGE SCALE GENOMIC DNA]</scope>
    <source>
        <strain evidence="5 6">E</strain>
    </source>
</reference>
<dbReference type="AlphaFoldDB" id="A0A6A5AMY4"/>
<dbReference type="InterPro" id="IPR018247">
    <property type="entry name" value="EF_Hand_1_Ca_BS"/>
</dbReference>
<dbReference type="PROSITE" id="PS00018">
    <property type="entry name" value="EF_HAND_1"/>
    <property type="match status" value="1"/>
</dbReference>
<dbReference type="GO" id="GO:0005509">
    <property type="term" value="F:calcium ion binding"/>
    <property type="evidence" value="ECO:0007669"/>
    <property type="project" value="InterPro"/>
</dbReference>
<dbReference type="VEuPathDB" id="FungiDB:H257_07917"/>
<keyword evidence="2" id="KW-0175">Coiled coil</keyword>
<organism evidence="5 6">
    <name type="scientific">Aphanomyces astaci</name>
    <name type="common">Crayfish plague agent</name>
    <dbReference type="NCBI Taxonomy" id="112090"/>
    <lineage>
        <taxon>Eukaryota</taxon>
        <taxon>Sar</taxon>
        <taxon>Stramenopiles</taxon>
        <taxon>Oomycota</taxon>
        <taxon>Saprolegniomycetes</taxon>
        <taxon>Saprolegniales</taxon>
        <taxon>Verrucalvaceae</taxon>
        <taxon>Aphanomyces</taxon>
    </lineage>
</organism>
<dbReference type="PANTHER" id="PTHR34894">
    <property type="entry name" value="SAM-DEPENDENT METHYLTRANSFERASE RSMI, CONSERVED SITE"/>
    <property type="match status" value="1"/>
</dbReference>
<dbReference type="Gene3D" id="1.10.238.10">
    <property type="entry name" value="EF-hand"/>
    <property type="match status" value="1"/>
</dbReference>
<evidence type="ECO:0000256" key="2">
    <source>
        <dbReference type="SAM" id="Coils"/>
    </source>
</evidence>
<dbReference type="PANTHER" id="PTHR34894:SF5">
    <property type="entry name" value="EF-HAND DOMAIN-CONTAINING PROTEIN"/>
    <property type="match status" value="1"/>
</dbReference>
<feature type="coiled-coil region" evidence="2">
    <location>
        <begin position="294"/>
        <end position="321"/>
    </location>
</feature>
<proteinExistence type="predicted"/>
<evidence type="ECO:0000313" key="6">
    <source>
        <dbReference type="Proteomes" id="UP000469452"/>
    </source>
</evidence>
<accession>A0A6A5AMY4</accession>
<keyword evidence="1" id="KW-0106">Calcium</keyword>
<dbReference type="InterPro" id="IPR011992">
    <property type="entry name" value="EF-hand-dom_pair"/>
</dbReference>
<evidence type="ECO:0000256" key="3">
    <source>
        <dbReference type="SAM" id="MobiDB-lite"/>
    </source>
</evidence>
<feature type="region of interest" description="Disordered" evidence="3">
    <location>
        <begin position="136"/>
        <end position="163"/>
    </location>
</feature>
<gene>
    <name evidence="5" type="ORF">AaE_003083</name>
</gene>
<dbReference type="InterPro" id="IPR002048">
    <property type="entry name" value="EF_hand_dom"/>
</dbReference>
<dbReference type="EMBL" id="VJMI01007277">
    <property type="protein sequence ID" value="KAF0764289.1"/>
    <property type="molecule type" value="Genomic_DNA"/>
</dbReference>
<dbReference type="Proteomes" id="UP000469452">
    <property type="component" value="Unassembled WGS sequence"/>
</dbReference>
<protein>
    <recommendedName>
        <fullName evidence="4">EF-hand domain-containing protein</fullName>
    </recommendedName>
</protein>
<feature type="domain" description="EF-hand" evidence="4">
    <location>
        <begin position="784"/>
        <end position="819"/>
    </location>
</feature>
<evidence type="ECO:0000259" key="4">
    <source>
        <dbReference type="PROSITE" id="PS50222"/>
    </source>
</evidence>
<name>A0A6A5AMY4_APHAT</name>
<evidence type="ECO:0000313" key="5">
    <source>
        <dbReference type="EMBL" id="KAF0764289.1"/>
    </source>
</evidence>
<dbReference type="PROSITE" id="PS50222">
    <property type="entry name" value="EF_HAND_2"/>
    <property type="match status" value="1"/>
</dbReference>
<dbReference type="SUPFAM" id="SSF47473">
    <property type="entry name" value="EF-hand"/>
    <property type="match status" value="1"/>
</dbReference>
<comment type="caution">
    <text evidence="5">The sequence shown here is derived from an EMBL/GenBank/DDBJ whole genome shotgun (WGS) entry which is preliminary data.</text>
</comment>